<reference evidence="2 3" key="1">
    <citation type="submission" date="2020-06" db="EMBL/GenBank/DDBJ databases">
        <authorList>
            <consortium name="Wellcome Sanger Institute Data Sharing"/>
        </authorList>
    </citation>
    <scope>NUCLEOTIDE SEQUENCE [LARGE SCALE GENOMIC DNA]</scope>
</reference>
<keyword evidence="3" id="KW-1185">Reference proteome</keyword>
<organism evidence="2 3">
    <name type="scientific">Denticeps clupeoides</name>
    <name type="common">denticle herring</name>
    <dbReference type="NCBI Taxonomy" id="299321"/>
    <lineage>
        <taxon>Eukaryota</taxon>
        <taxon>Metazoa</taxon>
        <taxon>Chordata</taxon>
        <taxon>Craniata</taxon>
        <taxon>Vertebrata</taxon>
        <taxon>Euteleostomi</taxon>
        <taxon>Actinopterygii</taxon>
        <taxon>Neopterygii</taxon>
        <taxon>Teleostei</taxon>
        <taxon>Clupei</taxon>
        <taxon>Clupeiformes</taxon>
        <taxon>Denticipitoidei</taxon>
        <taxon>Denticipitidae</taxon>
        <taxon>Denticeps</taxon>
    </lineage>
</organism>
<dbReference type="GeneTree" id="ENSGT00990000210446"/>
<dbReference type="Proteomes" id="UP000694580">
    <property type="component" value="Chromosome 18"/>
</dbReference>
<dbReference type="AlphaFoldDB" id="A0AAY4DJ04"/>
<evidence type="ECO:0000256" key="1">
    <source>
        <dbReference type="SAM" id="SignalP"/>
    </source>
</evidence>
<sequence length="117" mass="12677">MLSFTSITWTSILVVPDLAGFPPSKAVRVSWTTGCFSLSKAFAAPTRQTRSPLHPCTSRRNKYSFALSLYAFTSFFPMSASLARATGNLDPVRLLSAMAMVCDCALNVGELSLTSKM</sequence>
<accession>A0AAY4DJ04</accession>
<keyword evidence="1" id="KW-0732">Signal</keyword>
<name>A0AAY4DJ04_9TELE</name>
<feature type="signal peptide" evidence="1">
    <location>
        <begin position="1"/>
        <end position="26"/>
    </location>
</feature>
<feature type="chain" id="PRO_5044217018" description="Secreted protein" evidence="1">
    <location>
        <begin position="27"/>
        <end position="117"/>
    </location>
</feature>
<reference evidence="2" key="3">
    <citation type="submission" date="2025-09" db="UniProtKB">
        <authorList>
            <consortium name="Ensembl"/>
        </authorList>
    </citation>
    <scope>IDENTIFICATION</scope>
</reference>
<proteinExistence type="predicted"/>
<protein>
    <recommendedName>
        <fullName evidence="4">Secreted protein</fullName>
    </recommendedName>
</protein>
<evidence type="ECO:0008006" key="4">
    <source>
        <dbReference type="Google" id="ProtNLM"/>
    </source>
</evidence>
<evidence type="ECO:0000313" key="2">
    <source>
        <dbReference type="Ensembl" id="ENSDCDP00010045144.1"/>
    </source>
</evidence>
<reference evidence="2" key="2">
    <citation type="submission" date="2025-08" db="UniProtKB">
        <authorList>
            <consortium name="Ensembl"/>
        </authorList>
    </citation>
    <scope>IDENTIFICATION</scope>
</reference>
<evidence type="ECO:0000313" key="3">
    <source>
        <dbReference type="Proteomes" id="UP000694580"/>
    </source>
</evidence>
<dbReference type="Ensembl" id="ENSDCDT00010055300.1">
    <property type="protein sequence ID" value="ENSDCDP00010045144.1"/>
    <property type="gene ID" value="ENSDCDG00010027852.1"/>
</dbReference>